<evidence type="ECO:0000313" key="3">
    <source>
        <dbReference type="Proteomes" id="UP000575083"/>
    </source>
</evidence>
<dbReference type="EMBL" id="JACHLK010000030">
    <property type="protein sequence ID" value="MBB6564153.1"/>
    <property type="molecule type" value="Genomic_DNA"/>
</dbReference>
<evidence type="ECO:0000259" key="1">
    <source>
        <dbReference type="SMART" id="SM00421"/>
    </source>
</evidence>
<sequence>MPTPPRPDRHALARLHRMASLEAGGVQLIEPLLQELRRVVGFDFGCMLYPGSDGELMNYAQEPMQSVAQAYFDARILRSERQVLVRSPRDFGETVRLEHGPRLMREQMVVSMAEMQRSDYYDAVMRATGAKDYMSLALRTPQGVGLGVIHLFRDAAAAGFTAQDAALLGRLEAHLARVLQEGERDAQGSEVHSQGVLVATPQGRLMWLSAEAEALMPLAFGWRWRRSGQLPPALQELLRRLTAERPGEMALPTMELFTAQGWFSLRATHLTPAPQERQDRQAVALHITRRVARGVRLLSALQTLGLPQRQHELAWWLARGLPESQIAQRMGISLNTAVYHRRQLYNRLGVMGRDELLAQIGGKP</sequence>
<gene>
    <name evidence="2" type="ORF">HNP48_006879</name>
</gene>
<dbReference type="InterPro" id="IPR036388">
    <property type="entry name" value="WH-like_DNA-bd_sf"/>
</dbReference>
<feature type="domain" description="HTH luxR-type" evidence="1">
    <location>
        <begin position="303"/>
        <end position="360"/>
    </location>
</feature>
<dbReference type="Proteomes" id="UP000575083">
    <property type="component" value="Unassembled WGS sequence"/>
</dbReference>
<dbReference type="InterPro" id="IPR000792">
    <property type="entry name" value="Tscrpt_reg_LuxR_C"/>
</dbReference>
<dbReference type="AlphaFoldDB" id="A0A7X0PLI8"/>
<dbReference type="GO" id="GO:0003677">
    <property type="term" value="F:DNA binding"/>
    <property type="evidence" value="ECO:0007669"/>
    <property type="project" value="UniProtKB-KW"/>
</dbReference>
<comment type="caution">
    <text evidence="2">The sequence shown here is derived from an EMBL/GenBank/DDBJ whole genome shotgun (WGS) entry which is preliminary data.</text>
</comment>
<accession>A0A7X0PLI8</accession>
<dbReference type="RefSeq" id="WP_184865887.1">
    <property type="nucleotide sequence ID" value="NZ_JACHLK010000030.1"/>
</dbReference>
<evidence type="ECO:0000313" key="2">
    <source>
        <dbReference type="EMBL" id="MBB6564153.1"/>
    </source>
</evidence>
<dbReference type="CDD" id="cd06170">
    <property type="entry name" value="LuxR_C_like"/>
    <property type="match status" value="1"/>
</dbReference>
<dbReference type="InterPro" id="IPR016032">
    <property type="entry name" value="Sig_transdc_resp-reg_C-effctor"/>
</dbReference>
<protein>
    <submittedName>
        <fullName evidence="2">DNA-binding CsgD family transcriptional regulator</fullName>
    </submittedName>
</protein>
<dbReference type="SUPFAM" id="SSF55781">
    <property type="entry name" value="GAF domain-like"/>
    <property type="match status" value="1"/>
</dbReference>
<organism evidence="2 3">
    <name type="scientific">Acidovorax soli</name>
    <dbReference type="NCBI Taxonomy" id="592050"/>
    <lineage>
        <taxon>Bacteria</taxon>
        <taxon>Pseudomonadati</taxon>
        <taxon>Pseudomonadota</taxon>
        <taxon>Betaproteobacteria</taxon>
        <taxon>Burkholderiales</taxon>
        <taxon>Comamonadaceae</taxon>
        <taxon>Acidovorax</taxon>
    </lineage>
</organism>
<name>A0A7X0PLI8_9BURK</name>
<dbReference type="Gene3D" id="1.10.10.10">
    <property type="entry name" value="Winged helix-like DNA-binding domain superfamily/Winged helix DNA-binding domain"/>
    <property type="match status" value="1"/>
</dbReference>
<keyword evidence="2" id="KW-0238">DNA-binding</keyword>
<dbReference type="GO" id="GO:0006355">
    <property type="term" value="P:regulation of DNA-templated transcription"/>
    <property type="evidence" value="ECO:0007669"/>
    <property type="project" value="InterPro"/>
</dbReference>
<keyword evidence="3" id="KW-1185">Reference proteome</keyword>
<reference evidence="2 3" key="1">
    <citation type="submission" date="2020-08" db="EMBL/GenBank/DDBJ databases">
        <title>Functional genomics of gut bacteria from endangered species of beetles.</title>
        <authorList>
            <person name="Carlos-Shanley C."/>
        </authorList>
    </citation>
    <scope>NUCLEOTIDE SEQUENCE [LARGE SCALE GENOMIC DNA]</scope>
    <source>
        <strain evidence="2 3">S00198</strain>
    </source>
</reference>
<dbReference type="Pfam" id="PF00196">
    <property type="entry name" value="GerE"/>
    <property type="match status" value="1"/>
</dbReference>
<dbReference type="SMART" id="SM00421">
    <property type="entry name" value="HTH_LUXR"/>
    <property type="match status" value="1"/>
</dbReference>
<proteinExistence type="predicted"/>
<dbReference type="SUPFAM" id="SSF46894">
    <property type="entry name" value="C-terminal effector domain of the bipartite response regulators"/>
    <property type="match status" value="1"/>
</dbReference>